<reference evidence="2 3" key="1">
    <citation type="journal article" date="2015" name="Nature">
        <title>rRNA introns, odd ribosomes, and small enigmatic genomes across a large radiation of phyla.</title>
        <authorList>
            <person name="Brown C.T."/>
            <person name="Hug L.A."/>
            <person name="Thomas B.C."/>
            <person name="Sharon I."/>
            <person name="Castelle C.J."/>
            <person name="Singh A."/>
            <person name="Wilkins M.J."/>
            <person name="Williams K.H."/>
            <person name="Banfield J.F."/>
        </authorList>
    </citation>
    <scope>NUCLEOTIDE SEQUENCE [LARGE SCALE GENOMIC DNA]</scope>
</reference>
<dbReference type="GO" id="GO:0005886">
    <property type="term" value="C:plasma membrane"/>
    <property type="evidence" value="ECO:0007669"/>
    <property type="project" value="TreeGrafter"/>
</dbReference>
<dbReference type="EMBL" id="LBSR01000013">
    <property type="protein sequence ID" value="KKQ21794.1"/>
    <property type="molecule type" value="Genomic_DNA"/>
</dbReference>
<accession>A0A0G0IC33</accession>
<feature type="transmembrane region" description="Helical" evidence="1">
    <location>
        <begin position="166"/>
        <end position="184"/>
    </location>
</feature>
<dbReference type="AlphaFoldDB" id="A0A0G0IC33"/>
<keyword evidence="1" id="KW-1133">Transmembrane helix</keyword>
<feature type="transmembrane region" description="Helical" evidence="1">
    <location>
        <begin position="133"/>
        <end position="154"/>
    </location>
</feature>
<proteinExistence type="predicted"/>
<evidence type="ECO:0000313" key="3">
    <source>
        <dbReference type="Proteomes" id="UP000034044"/>
    </source>
</evidence>
<evidence type="ECO:0000313" key="2">
    <source>
        <dbReference type="EMBL" id="KKQ21794.1"/>
    </source>
</evidence>
<dbReference type="Proteomes" id="UP000034044">
    <property type="component" value="Unassembled WGS sequence"/>
</dbReference>
<evidence type="ECO:0008006" key="4">
    <source>
        <dbReference type="Google" id="ProtNLM"/>
    </source>
</evidence>
<dbReference type="PANTHER" id="PTHR42709">
    <property type="entry name" value="ALKALINE PHOSPHATASE LIKE PROTEIN"/>
    <property type="match status" value="1"/>
</dbReference>
<organism evidence="2 3">
    <name type="scientific">Candidatus Wolfebacteria bacterium GW2011_GWC1_37_10</name>
    <dbReference type="NCBI Taxonomy" id="1619010"/>
    <lineage>
        <taxon>Bacteria</taxon>
        <taxon>Candidatus Wolfeibacteriota</taxon>
    </lineage>
</organism>
<protein>
    <recommendedName>
        <fullName evidence="4">DedA family protein</fullName>
    </recommendedName>
</protein>
<feature type="transmembrane region" description="Helical" evidence="1">
    <location>
        <begin position="50"/>
        <end position="69"/>
    </location>
</feature>
<evidence type="ECO:0000256" key="1">
    <source>
        <dbReference type="SAM" id="Phobius"/>
    </source>
</evidence>
<dbReference type="PANTHER" id="PTHR42709:SF2">
    <property type="entry name" value="INNER MEMBRANE PROTEIN YOHD"/>
    <property type="match status" value="1"/>
</dbReference>
<comment type="caution">
    <text evidence="2">The sequence shown here is derived from an EMBL/GenBank/DDBJ whole genome shotgun (WGS) entry which is preliminary data.</text>
</comment>
<keyword evidence="1" id="KW-0812">Transmembrane</keyword>
<feature type="transmembrane region" description="Helical" evidence="1">
    <location>
        <begin position="15"/>
        <end position="38"/>
    </location>
</feature>
<dbReference type="InterPro" id="IPR051311">
    <property type="entry name" value="DedA_domain"/>
</dbReference>
<sequence length="192" mass="22333">MIESFLINFSETHRLISYLIIFLAVLVEGEIILLLAGILSRNGYLDFYNAVMIAFFAAMIHDFLFWSLGKWLYKSGRKKFCFINLAKTAGFFERIKINDGLYIFSSKFAWSLNKVILAASGYLKFPFKELLRYSFLASLIWSIFFVSLGHTFAYQTDILRRDMKTALIFIIGFALIIVTLENILRKIIMRKI</sequence>
<keyword evidence="1" id="KW-0472">Membrane</keyword>
<name>A0A0G0IC33_9BACT</name>
<gene>
    <name evidence="2" type="ORF">US36_C0013G0008</name>
</gene>